<gene>
    <name evidence="1" type="ORF">ABS10_06975</name>
</gene>
<dbReference type="EMBL" id="LICS01000020">
    <property type="protein sequence ID" value="KRO95696.1"/>
    <property type="molecule type" value="Genomic_DNA"/>
</dbReference>
<dbReference type="STRING" id="1655612.ABS10_06975"/>
<organism evidence="1 2">
    <name type="scientific">SAR86 cluster bacterium BACL1 MAG-120820-bin45</name>
    <dbReference type="NCBI Taxonomy" id="1655612"/>
    <lineage>
        <taxon>Bacteria</taxon>
        <taxon>Pseudomonadati</taxon>
        <taxon>Pseudomonadota</taxon>
        <taxon>Gammaproteobacteria</taxon>
        <taxon>SAR86 cluster</taxon>
    </lineage>
</organism>
<sequence length="80" mass="9272">MTKEELVELFSNLHPEDSTGQMIGEVHLADGRVMKTDSLRVDMDGGRIIISEKHSSMHEATKKNWIQELIFYRNKKRRSA</sequence>
<proteinExistence type="predicted"/>
<name>A0A0R2UEQ5_9GAMM</name>
<reference evidence="1 2" key="1">
    <citation type="submission" date="2015-10" db="EMBL/GenBank/DDBJ databases">
        <title>Metagenome-Assembled Genomes uncover a global brackish microbiome.</title>
        <authorList>
            <person name="Hugerth L.W."/>
            <person name="Larsson J."/>
            <person name="Alneberg J."/>
            <person name="Lindh M.V."/>
            <person name="Legrand C."/>
            <person name="Pinhassi J."/>
            <person name="Andersson A.F."/>
        </authorList>
    </citation>
    <scope>NUCLEOTIDE SEQUENCE [LARGE SCALE GENOMIC DNA]</scope>
    <source>
        <strain evidence="1">BACL1 MAG-120820-bin45</strain>
    </source>
</reference>
<accession>A0A0R2UEQ5</accession>
<evidence type="ECO:0000313" key="1">
    <source>
        <dbReference type="EMBL" id="KRO95696.1"/>
    </source>
</evidence>
<dbReference type="Proteomes" id="UP000051027">
    <property type="component" value="Unassembled WGS sequence"/>
</dbReference>
<comment type="caution">
    <text evidence="1">The sequence shown here is derived from an EMBL/GenBank/DDBJ whole genome shotgun (WGS) entry which is preliminary data.</text>
</comment>
<protein>
    <submittedName>
        <fullName evidence="1">Uncharacterized protein</fullName>
    </submittedName>
</protein>
<dbReference type="AlphaFoldDB" id="A0A0R2UEQ5"/>
<evidence type="ECO:0000313" key="2">
    <source>
        <dbReference type="Proteomes" id="UP000051027"/>
    </source>
</evidence>